<keyword evidence="2" id="KW-1185">Reference proteome</keyword>
<evidence type="ECO:0000313" key="1">
    <source>
        <dbReference type="EMBL" id="KAJ7608989.1"/>
    </source>
</evidence>
<comment type="caution">
    <text evidence="1">The sequence shown here is derived from an EMBL/GenBank/DDBJ whole genome shotgun (WGS) entry which is preliminary data.</text>
</comment>
<dbReference type="EMBL" id="JARKIF010000042">
    <property type="protein sequence ID" value="KAJ7608989.1"/>
    <property type="molecule type" value="Genomic_DNA"/>
</dbReference>
<name>A0AAD7B3J4_9AGAR</name>
<proteinExistence type="predicted"/>
<accession>A0AAD7B3J4</accession>
<evidence type="ECO:0000313" key="2">
    <source>
        <dbReference type="Proteomes" id="UP001221142"/>
    </source>
</evidence>
<dbReference type="AlphaFoldDB" id="A0AAD7B3J4"/>
<reference evidence="1" key="1">
    <citation type="submission" date="2023-03" db="EMBL/GenBank/DDBJ databases">
        <title>Massive genome expansion in bonnet fungi (Mycena s.s.) driven by repeated elements and novel gene families across ecological guilds.</title>
        <authorList>
            <consortium name="Lawrence Berkeley National Laboratory"/>
            <person name="Harder C.B."/>
            <person name="Miyauchi S."/>
            <person name="Viragh M."/>
            <person name="Kuo A."/>
            <person name="Thoen E."/>
            <person name="Andreopoulos B."/>
            <person name="Lu D."/>
            <person name="Skrede I."/>
            <person name="Drula E."/>
            <person name="Henrissat B."/>
            <person name="Morin E."/>
            <person name="Kohler A."/>
            <person name="Barry K."/>
            <person name="LaButti K."/>
            <person name="Morin E."/>
            <person name="Salamov A."/>
            <person name="Lipzen A."/>
            <person name="Mereny Z."/>
            <person name="Hegedus B."/>
            <person name="Baldrian P."/>
            <person name="Stursova M."/>
            <person name="Weitz H."/>
            <person name="Taylor A."/>
            <person name="Grigoriev I.V."/>
            <person name="Nagy L.G."/>
            <person name="Martin F."/>
            <person name="Kauserud H."/>
        </authorList>
    </citation>
    <scope>NUCLEOTIDE SEQUENCE</scope>
    <source>
        <strain evidence="1">9284</strain>
    </source>
</reference>
<protein>
    <submittedName>
        <fullName evidence="1">Uncharacterized protein</fullName>
    </submittedName>
</protein>
<dbReference type="Proteomes" id="UP001221142">
    <property type="component" value="Unassembled WGS sequence"/>
</dbReference>
<gene>
    <name evidence="1" type="ORF">FB45DRAFT_373267</name>
</gene>
<sequence>MVSLLHRSTIHDRLPLLRKVGLRCNDIDTRSIHSVDCFGNPPCLTDAVIIRGRTPLSFNVTGSRLTHLSARVGAQRLCDILRASPTLVVANLNIDPGPESDIKLRRDSKCILPRLQRLSVSAPCLLKYLEAPSLKQLSFVVTRSEVWSLIGEPHRRASRAVHCFRTALPKARNHRLLRRIGRGQGTSSKISLHQGARRHLP</sequence>
<organism evidence="1 2">
    <name type="scientific">Roridomyces roridus</name>
    <dbReference type="NCBI Taxonomy" id="1738132"/>
    <lineage>
        <taxon>Eukaryota</taxon>
        <taxon>Fungi</taxon>
        <taxon>Dikarya</taxon>
        <taxon>Basidiomycota</taxon>
        <taxon>Agaricomycotina</taxon>
        <taxon>Agaricomycetes</taxon>
        <taxon>Agaricomycetidae</taxon>
        <taxon>Agaricales</taxon>
        <taxon>Marasmiineae</taxon>
        <taxon>Mycenaceae</taxon>
        <taxon>Roridomyces</taxon>
    </lineage>
</organism>